<comment type="caution">
    <text evidence="1">The sequence shown here is derived from an EMBL/GenBank/DDBJ whole genome shotgun (WGS) entry which is preliminary data.</text>
</comment>
<keyword evidence="2" id="KW-1185">Reference proteome</keyword>
<gene>
    <name evidence="1" type="ORF">GN138_03355</name>
</gene>
<organism evidence="1 2">
    <name type="scientific">Winogradskyella endarachnes</name>
    <dbReference type="NCBI Taxonomy" id="2681965"/>
    <lineage>
        <taxon>Bacteria</taxon>
        <taxon>Pseudomonadati</taxon>
        <taxon>Bacteroidota</taxon>
        <taxon>Flavobacteriia</taxon>
        <taxon>Flavobacteriales</taxon>
        <taxon>Flavobacteriaceae</taxon>
        <taxon>Winogradskyella</taxon>
    </lineage>
</organism>
<accession>A0A6L6U5L4</accession>
<evidence type="ECO:0000313" key="1">
    <source>
        <dbReference type="EMBL" id="MUU77471.1"/>
    </source>
</evidence>
<dbReference type="EMBL" id="WOWS01000001">
    <property type="protein sequence ID" value="MUU77471.1"/>
    <property type="molecule type" value="Genomic_DNA"/>
</dbReference>
<sequence length="130" mass="15053">MKFGTYILSNFLLVLILFNSTKTSLTYAYYQLDPIGFIENLCENKDKPQMQCNGKCHLKKVAESQNSSQNTPESIIDFKELIYCPNTITNFEFKNKLRLKKVNVSVYINHYSFNNINTSFHPPKSFGSFT</sequence>
<dbReference type="RefSeq" id="WP_157362116.1">
    <property type="nucleotide sequence ID" value="NZ_WOWS01000001.1"/>
</dbReference>
<protein>
    <submittedName>
        <fullName evidence="1">Uncharacterized protein</fullName>
    </submittedName>
</protein>
<proteinExistence type="predicted"/>
<name>A0A6L6U5L4_9FLAO</name>
<dbReference type="Proteomes" id="UP000478208">
    <property type="component" value="Unassembled WGS sequence"/>
</dbReference>
<dbReference type="AlphaFoldDB" id="A0A6L6U5L4"/>
<evidence type="ECO:0000313" key="2">
    <source>
        <dbReference type="Proteomes" id="UP000478208"/>
    </source>
</evidence>
<reference evidence="1 2" key="1">
    <citation type="submission" date="2019-12" db="EMBL/GenBank/DDBJ databases">
        <authorList>
            <person name="Li J."/>
        </authorList>
    </citation>
    <scope>NUCLEOTIDE SEQUENCE [LARGE SCALE GENOMIC DNA]</scope>
    <source>
        <strain evidence="1 2">HL2-2</strain>
    </source>
</reference>